<dbReference type="GO" id="GO:0006355">
    <property type="term" value="P:regulation of DNA-templated transcription"/>
    <property type="evidence" value="ECO:0007669"/>
    <property type="project" value="InterPro"/>
</dbReference>
<dbReference type="Pfam" id="PF05534">
    <property type="entry name" value="HicB"/>
    <property type="match status" value="1"/>
</dbReference>
<dbReference type="Proteomes" id="UP000193804">
    <property type="component" value="Unassembled WGS sequence"/>
</dbReference>
<dbReference type="OrthoDB" id="5297106at2"/>
<dbReference type="InterPro" id="IPR008651">
    <property type="entry name" value="Uncharacterised_HicB"/>
</dbReference>
<name>A0A1X7IBN1_9BACT</name>
<accession>A0A1X7IBN1</accession>
<protein>
    <submittedName>
        <fullName evidence="1">Predicted nuclease of the RNAse H fold, HicB family</fullName>
    </submittedName>
</protein>
<dbReference type="SUPFAM" id="SSF143100">
    <property type="entry name" value="TTHA1013/TTHA0281-like"/>
    <property type="match status" value="1"/>
</dbReference>
<dbReference type="RefSeq" id="WP_085515430.1">
    <property type="nucleotide sequence ID" value="NZ_FXAW01000001.1"/>
</dbReference>
<evidence type="ECO:0000313" key="2">
    <source>
        <dbReference type="Proteomes" id="UP000193804"/>
    </source>
</evidence>
<dbReference type="SUPFAM" id="SSF47598">
    <property type="entry name" value="Ribbon-helix-helix"/>
    <property type="match status" value="1"/>
</dbReference>
<dbReference type="InterPro" id="IPR035069">
    <property type="entry name" value="TTHA1013/TTHA0281-like"/>
</dbReference>
<organism evidence="1 2">
    <name type="scientific">Marivirga sericea</name>
    <dbReference type="NCBI Taxonomy" id="1028"/>
    <lineage>
        <taxon>Bacteria</taxon>
        <taxon>Pseudomonadati</taxon>
        <taxon>Bacteroidota</taxon>
        <taxon>Cytophagia</taxon>
        <taxon>Cytophagales</taxon>
        <taxon>Marivirgaceae</taxon>
        <taxon>Marivirga</taxon>
    </lineage>
</organism>
<gene>
    <name evidence="1" type="ORF">SAMN05661096_00419</name>
</gene>
<evidence type="ECO:0000313" key="1">
    <source>
        <dbReference type="EMBL" id="SMG11611.1"/>
    </source>
</evidence>
<dbReference type="InterPro" id="IPR010985">
    <property type="entry name" value="Ribbon_hlx_hlx"/>
</dbReference>
<sequence length="113" mass="12390">MKYLGYKGYTGSIEYSQEDNLLYGKVLGIKGLISYEGETGHLLEADFKEAIDVYLADCKAAGKTPEKPFKGSFNVRIPATLHQKAALLAMETKTSLNNLVAEAIRSRVTKESA</sequence>
<reference evidence="2" key="1">
    <citation type="submission" date="2017-04" db="EMBL/GenBank/DDBJ databases">
        <authorList>
            <person name="Varghese N."/>
            <person name="Submissions S."/>
        </authorList>
    </citation>
    <scope>NUCLEOTIDE SEQUENCE [LARGE SCALE GENOMIC DNA]</scope>
    <source>
        <strain evidence="2">DSM 4125</strain>
    </source>
</reference>
<dbReference type="EMBL" id="FXAW01000001">
    <property type="protein sequence ID" value="SMG11611.1"/>
    <property type="molecule type" value="Genomic_DNA"/>
</dbReference>
<keyword evidence="2" id="KW-1185">Reference proteome</keyword>
<dbReference type="AlphaFoldDB" id="A0A1X7IBN1"/>
<proteinExistence type="predicted"/>